<reference evidence="1" key="1">
    <citation type="submission" date="2018-06" db="EMBL/GenBank/DDBJ databases">
        <authorList>
            <person name="Zhirakovskaya E."/>
        </authorList>
    </citation>
    <scope>NUCLEOTIDE SEQUENCE</scope>
</reference>
<organism evidence="1">
    <name type="scientific">hydrothermal vent metagenome</name>
    <dbReference type="NCBI Taxonomy" id="652676"/>
    <lineage>
        <taxon>unclassified sequences</taxon>
        <taxon>metagenomes</taxon>
        <taxon>ecological metagenomes</taxon>
    </lineage>
</organism>
<sequence length="66" mass="7413">MRKEVSFTQGSGRTTDQIANDLGIGVWHGQTNLLPRLGQRFNFVKWVVPSNAEPVCMCVWTCFVKG</sequence>
<gene>
    <name evidence="1" type="ORF">MNBD_GAMMA02-20</name>
</gene>
<accession>A0A3B0W216</accession>
<proteinExistence type="predicted"/>
<protein>
    <submittedName>
        <fullName evidence="1">Uncharacterized protein</fullName>
    </submittedName>
</protein>
<dbReference type="AlphaFoldDB" id="A0A3B0W216"/>
<evidence type="ECO:0000313" key="1">
    <source>
        <dbReference type="EMBL" id="VAW45302.1"/>
    </source>
</evidence>
<name>A0A3B0W216_9ZZZZ</name>
<dbReference type="EMBL" id="UOFA01000181">
    <property type="protein sequence ID" value="VAW45302.1"/>
    <property type="molecule type" value="Genomic_DNA"/>
</dbReference>